<dbReference type="EMBL" id="CDSC02000195">
    <property type="protein sequence ID" value="SEH77834.1"/>
    <property type="molecule type" value="Genomic_DNA"/>
</dbReference>
<organism evidence="3 4">
    <name type="scientific">Bathymodiolus azoricus thioautotrophic gill symbiont</name>
    <dbReference type="NCBI Taxonomy" id="235205"/>
    <lineage>
        <taxon>Bacteria</taxon>
        <taxon>Pseudomonadati</taxon>
        <taxon>Pseudomonadota</taxon>
        <taxon>Gammaproteobacteria</taxon>
        <taxon>sulfur-oxidizing symbionts</taxon>
    </lineage>
</organism>
<protein>
    <recommendedName>
        <fullName evidence="6">LPS-assembly lipoprotein LptE</fullName>
    </recommendedName>
</protein>
<dbReference type="OrthoDB" id="9804766at2"/>
<gene>
    <name evidence="2" type="ORF">BAZSYMA_ACONTIG02970_0</name>
    <name evidence="3" type="ORF">BAZSYMB_SCAFFOLD00081_0</name>
</gene>
<evidence type="ECO:0000313" key="5">
    <source>
        <dbReference type="Proteomes" id="UP000198988"/>
    </source>
</evidence>
<dbReference type="RefSeq" id="WP_090715767.1">
    <property type="nucleotide sequence ID" value="NZ_CAESAP020000284.1"/>
</dbReference>
<reference evidence="3" key="2">
    <citation type="submission" date="2016-06" db="EMBL/GenBank/DDBJ databases">
        <authorList>
            <person name="Olsen C.W."/>
            <person name="Carey S."/>
            <person name="Hinshaw L."/>
            <person name="Karasin A.I."/>
        </authorList>
    </citation>
    <scope>NUCLEOTIDE SEQUENCE [LARGE SCALE GENOMIC DNA]</scope>
    <source>
        <strain evidence="2">BazSymA</strain>
        <strain evidence="3">BazSymB</strain>
    </source>
</reference>
<keyword evidence="1" id="KW-0732">Signal</keyword>
<evidence type="ECO:0000313" key="4">
    <source>
        <dbReference type="Proteomes" id="UP000198559"/>
    </source>
</evidence>
<dbReference type="STRING" id="235205.BAZSYMB_SCAFFOLD00081_0"/>
<reference evidence="4 5" key="1">
    <citation type="submission" date="2016-06" db="EMBL/GenBank/DDBJ databases">
        <authorList>
            <person name="Petersen J."/>
            <person name="Sayavedra L."/>
        </authorList>
    </citation>
    <scope>NUCLEOTIDE SEQUENCE [LARGE SCALE GENOMIC DNA]</scope>
    <source>
        <strain evidence="5">BazSymA</strain>
        <strain evidence="4">BazSymB</strain>
    </source>
</reference>
<dbReference type="PROSITE" id="PS51257">
    <property type="entry name" value="PROKAR_LIPOPROTEIN"/>
    <property type="match status" value="1"/>
</dbReference>
<dbReference type="Proteomes" id="UP000198988">
    <property type="component" value="Unassembled WGS sequence"/>
</dbReference>
<evidence type="ECO:0000313" key="2">
    <source>
        <dbReference type="EMBL" id="SEH77834.1"/>
    </source>
</evidence>
<sequence length="149" mass="16342">MSKTNLLSTILISSLLSACGFHVPKNSTPINASVTGNTNSLFITEFKKHLDTNTKPSLQLEIGNEVQRNQTAAYKKNGDSSSYVLTLSVPIKVVRDQKVLLSKNLTASITIKEVTLSQADTLQITSSFSQLRQTLVTELLRILQHLNAN</sequence>
<feature type="chain" id="PRO_5014063573" description="LPS-assembly lipoprotein LptE" evidence="1">
    <location>
        <begin position="19"/>
        <end position="149"/>
    </location>
</feature>
<dbReference type="AlphaFoldDB" id="A0A1H6KY94"/>
<dbReference type="Gene3D" id="3.30.160.150">
    <property type="entry name" value="Lipoprotein like domain"/>
    <property type="match status" value="1"/>
</dbReference>
<evidence type="ECO:0000313" key="3">
    <source>
        <dbReference type="EMBL" id="SEH78590.1"/>
    </source>
</evidence>
<accession>A0A1H6KY94</accession>
<feature type="signal peptide" evidence="1">
    <location>
        <begin position="1"/>
        <end position="18"/>
    </location>
</feature>
<evidence type="ECO:0000256" key="1">
    <source>
        <dbReference type="SAM" id="SignalP"/>
    </source>
</evidence>
<dbReference type="Proteomes" id="UP000198559">
    <property type="component" value="Unassembled WGS sequence"/>
</dbReference>
<dbReference type="EMBL" id="CVUD02000138">
    <property type="protein sequence ID" value="SEH78590.1"/>
    <property type="molecule type" value="Genomic_DNA"/>
</dbReference>
<proteinExistence type="predicted"/>
<evidence type="ECO:0008006" key="6">
    <source>
        <dbReference type="Google" id="ProtNLM"/>
    </source>
</evidence>
<name>A0A1H6KY94_9GAMM</name>